<comment type="caution">
    <text evidence="2">The sequence shown here is derived from an EMBL/GenBank/DDBJ whole genome shotgun (WGS) entry which is preliminary data.</text>
</comment>
<dbReference type="AlphaFoldDB" id="A0A540VXM4"/>
<dbReference type="Gene3D" id="3.40.50.1000">
    <property type="entry name" value="HAD superfamily/HAD-like"/>
    <property type="match status" value="1"/>
</dbReference>
<reference evidence="2 3" key="1">
    <citation type="submission" date="2019-06" db="EMBL/GenBank/DDBJ databases">
        <title>Description of Kitasatospora acidophila sp. nov. isolated from pine grove soil, and reclassification of Streptomyces novaecaesareae to Kitasatospora novaeceasareae comb. nov.</title>
        <authorList>
            <person name="Kim M.J."/>
        </authorList>
    </citation>
    <scope>NUCLEOTIDE SEQUENCE [LARGE SCALE GENOMIC DNA]</scope>
    <source>
        <strain evidence="2 3">MMS16-CNU292</strain>
    </source>
</reference>
<dbReference type="OrthoDB" id="7059309at2"/>
<dbReference type="Proteomes" id="UP000319103">
    <property type="component" value="Unassembled WGS sequence"/>
</dbReference>
<name>A0A540VXM4_9ACTN</name>
<accession>A0A540VXM4</accession>
<evidence type="ECO:0000256" key="1">
    <source>
        <dbReference type="SAM" id="MobiDB-lite"/>
    </source>
</evidence>
<evidence type="ECO:0000313" key="3">
    <source>
        <dbReference type="Proteomes" id="UP000319103"/>
    </source>
</evidence>
<dbReference type="SUPFAM" id="SSF56784">
    <property type="entry name" value="HAD-like"/>
    <property type="match status" value="1"/>
</dbReference>
<dbReference type="InterPro" id="IPR036412">
    <property type="entry name" value="HAD-like_sf"/>
</dbReference>
<gene>
    <name evidence="2" type="ORF">E6W39_03635</name>
</gene>
<organism evidence="2 3">
    <name type="scientific">Kitasatospora acidiphila</name>
    <dbReference type="NCBI Taxonomy" id="2567942"/>
    <lineage>
        <taxon>Bacteria</taxon>
        <taxon>Bacillati</taxon>
        <taxon>Actinomycetota</taxon>
        <taxon>Actinomycetes</taxon>
        <taxon>Kitasatosporales</taxon>
        <taxon>Streptomycetaceae</taxon>
        <taxon>Kitasatospora</taxon>
    </lineage>
</organism>
<feature type="region of interest" description="Disordered" evidence="1">
    <location>
        <begin position="1"/>
        <end position="22"/>
    </location>
</feature>
<dbReference type="RefSeq" id="WP_141632231.1">
    <property type="nucleotide sequence ID" value="NZ_VIGB01000003.1"/>
</dbReference>
<sequence length="82" mass="8009">MPPRGLPAAVVRGKPARGGAGRVDMVGDGIDDAPAPARADVGLAIGTGVAIEAADVTLIGRGRPPRPQGRKALAHVIGAAGT</sequence>
<proteinExistence type="predicted"/>
<dbReference type="InterPro" id="IPR023214">
    <property type="entry name" value="HAD_sf"/>
</dbReference>
<keyword evidence="3" id="KW-1185">Reference proteome</keyword>
<evidence type="ECO:0000313" key="2">
    <source>
        <dbReference type="EMBL" id="TQF01501.1"/>
    </source>
</evidence>
<dbReference type="EMBL" id="VIGB01000003">
    <property type="protein sequence ID" value="TQF01501.1"/>
    <property type="molecule type" value="Genomic_DNA"/>
</dbReference>
<protein>
    <submittedName>
        <fullName evidence="2">Uncharacterized protein</fullName>
    </submittedName>
</protein>